<evidence type="ECO:0000313" key="1">
    <source>
        <dbReference type="Proteomes" id="UP000887580"/>
    </source>
</evidence>
<protein>
    <submittedName>
        <fullName evidence="2">Uncharacterized protein</fullName>
    </submittedName>
</protein>
<reference evidence="2" key="1">
    <citation type="submission" date="2022-11" db="UniProtKB">
        <authorList>
            <consortium name="WormBaseParasite"/>
        </authorList>
    </citation>
    <scope>IDENTIFICATION</scope>
</reference>
<dbReference type="WBParaSite" id="PS1159_v2.g9400.t1">
    <property type="protein sequence ID" value="PS1159_v2.g9400.t1"/>
    <property type="gene ID" value="PS1159_v2.g9400"/>
</dbReference>
<name>A0AC35GWF2_9BILA</name>
<organism evidence="1 2">
    <name type="scientific">Panagrolaimus sp. PS1159</name>
    <dbReference type="NCBI Taxonomy" id="55785"/>
    <lineage>
        <taxon>Eukaryota</taxon>
        <taxon>Metazoa</taxon>
        <taxon>Ecdysozoa</taxon>
        <taxon>Nematoda</taxon>
        <taxon>Chromadorea</taxon>
        <taxon>Rhabditida</taxon>
        <taxon>Tylenchina</taxon>
        <taxon>Panagrolaimomorpha</taxon>
        <taxon>Panagrolaimoidea</taxon>
        <taxon>Panagrolaimidae</taxon>
        <taxon>Panagrolaimus</taxon>
    </lineage>
</organism>
<evidence type="ECO:0000313" key="2">
    <source>
        <dbReference type="WBParaSite" id="PS1159_v2.g9400.t1"/>
    </source>
</evidence>
<sequence length="76" mass="8509">MLSRLAGSSTRALGRRTFASAQLDAHDQVADAKKPMEEQVNPSFFKMVDFYFEKGATVIEPKLVEDIVSQNMTKND</sequence>
<accession>A0AC35GWF2</accession>
<proteinExistence type="predicted"/>
<dbReference type="Proteomes" id="UP000887580">
    <property type="component" value="Unplaced"/>
</dbReference>